<sequence length="87" mass="9916">MRVLRRENILQDFQIYNGDETFFVEGLAKQQMGSEGRGKCPWAQDEQESCVTLVCENVDGTHRLKPKVVGNTKRPMGLYPFINQAVV</sequence>
<name>A0A8J5MWW6_HOMAM</name>
<evidence type="ECO:0000313" key="1">
    <source>
        <dbReference type="EMBL" id="KAG7165949.1"/>
    </source>
</evidence>
<accession>A0A8J5MWW6</accession>
<protein>
    <submittedName>
        <fullName evidence="1">Jerky protein-like 16</fullName>
    </submittedName>
</protein>
<evidence type="ECO:0000313" key="2">
    <source>
        <dbReference type="Proteomes" id="UP000747542"/>
    </source>
</evidence>
<dbReference type="Proteomes" id="UP000747542">
    <property type="component" value="Unassembled WGS sequence"/>
</dbReference>
<proteinExistence type="predicted"/>
<organism evidence="1 2">
    <name type="scientific">Homarus americanus</name>
    <name type="common">American lobster</name>
    <dbReference type="NCBI Taxonomy" id="6706"/>
    <lineage>
        <taxon>Eukaryota</taxon>
        <taxon>Metazoa</taxon>
        <taxon>Ecdysozoa</taxon>
        <taxon>Arthropoda</taxon>
        <taxon>Crustacea</taxon>
        <taxon>Multicrustacea</taxon>
        <taxon>Malacostraca</taxon>
        <taxon>Eumalacostraca</taxon>
        <taxon>Eucarida</taxon>
        <taxon>Decapoda</taxon>
        <taxon>Pleocyemata</taxon>
        <taxon>Astacidea</taxon>
        <taxon>Nephropoidea</taxon>
        <taxon>Nephropidae</taxon>
        <taxon>Homarus</taxon>
    </lineage>
</organism>
<dbReference type="AlphaFoldDB" id="A0A8J5MWW6"/>
<reference evidence="1" key="1">
    <citation type="journal article" date="2021" name="Sci. Adv.">
        <title>The American lobster genome reveals insights on longevity, neural, and immune adaptations.</title>
        <authorList>
            <person name="Polinski J.M."/>
            <person name="Zimin A.V."/>
            <person name="Clark K.F."/>
            <person name="Kohn A.B."/>
            <person name="Sadowski N."/>
            <person name="Timp W."/>
            <person name="Ptitsyn A."/>
            <person name="Khanna P."/>
            <person name="Romanova D.Y."/>
            <person name="Williams P."/>
            <person name="Greenwood S.J."/>
            <person name="Moroz L.L."/>
            <person name="Walt D.R."/>
            <person name="Bodnar A.G."/>
        </authorList>
    </citation>
    <scope>NUCLEOTIDE SEQUENCE</scope>
    <source>
        <strain evidence="1">GMGI-L3</strain>
    </source>
</reference>
<comment type="caution">
    <text evidence="1">The sequence shown here is derived from an EMBL/GenBank/DDBJ whole genome shotgun (WGS) entry which is preliminary data.</text>
</comment>
<gene>
    <name evidence="1" type="primary">jrk-L16</name>
    <name evidence="1" type="ORF">Hamer_G011864</name>
</gene>
<dbReference type="EMBL" id="JAHLQT010023139">
    <property type="protein sequence ID" value="KAG7165949.1"/>
    <property type="molecule type" value="Genomic_DNA"/>
</dbReference>
<keyword evidence="2" id="KW-1185">Reference proteome</keyword>